<dbReference type="PANTHER" id="PTHR34825">
    <property type="entry name" value="CONSERVED PROTEIN, WITH A WEAK D-GALACTARATE DEHYDRATASE/ALTRONATE HYDROLASE DOMAIN"/>
    <property type="match status" value="1"/>
</dbReference>
<reference evidence="2 3" key="1">
    <citation type="submission" date="2019-02" db="EMBL/GenBank/DDBJ databases">
        <title>Genome sequencing of the rare red list fungi Phellinidium pouzarii.</title>
        <authorList>
            <person name="Buettner E."/>
            <person name="Kellner H."/>
        </authorList>
    </citation>
    <scope>NUCLEOTIDE SEQUENCE [LARGE SCALE GENOMIC DNA]</scope>
    <source>
        <strain evidence="2 3">DSM 108285</strain>
    </source>
</reference>
<dbReference type="Proteomes" id="UP000308199">
    <property type="component" value="Unassembled WGS sequence"/>
</dbReference>
<feature type="domain" description="AAA-ATPase-like" evidence="1">
    <location>
        <begin position="2"/>
        <end position="147"/>
    </location>
</feature>
<protein>
    <recommendedName>
        <fullName evidence="1">AAA-ATPase-like domain-containing protein</fullName>
    </recommendedName>
</protein>
<gene>
    <name evidence="2" type="ORF">EW145_g1747</name>
</gene>
<dbReference type="OrthoDB" id="2143434at2759"/>
<organism evidence="2 3">
    <name type="scientific">Phellinidium pouzarii</name>
    <dbReference type="NCBI Taxonomy" id="167371"/>
    <lineage>
        <taxon>Eukaryota</taxon>
        <taxon>Fungi</taxon>
        <taxon>Dikarya</taxon>
        <taxon>Basidiomycota</taxon>
        <taxon>Agaricomycotina</taxon>
        <taxon>Agaricomycetes</taxon>
        <taxon>Hymenochaetales</taxon>
        <taxon>Hymenochaetaceae</taxon>
        <taxon>Phellinidium</taxon>
    </lineage>
</organism>
<dbReference type="InterPro" id="IPR018631">
    <property type="entry name" value="AAA-ATPase-like_dom"/>
</dbReference>
<accession>A0A4V3XDI6</accession>
<dbReference type="PANTHER" id="PTHR34825:SF1">
    <property type="entry name" value="AAA-ATPASE-LIKE DOMAIN-CONTAINING PROTEIN"/>
    <property type="match status" value="1"/>
</dbReference>
<dbReference type="Pfam" id="PF09820">
    <property type="entry name" value="AAA-ATPase_like"/>
    <property type="match status" value="1"/>
</dbReference>
<evidence type="ECO:0000313" key="3">
    <source>
        <dbReference type="Proteomes" id="UP000308199"/>
    </source>
</evidence>
<sequence>MLSMFQAFFEAGDPGDTQERKTLFEKLHLKIHNTHLFELHFAQYDVVYIDFSSLRGAKNKKDFDAMFGIQLYGEVIRHEELGHFKNVTEPTDLEMIDRMSSPDNDTNTLLEKAFFELSRILHNATGRKILVLVDEYDTPVSSAANEEVYNYVCPELSPPGV</sequence>
<name>A0A4V3XDI6_9AGAM</name>
<dbReference type="AlphaFoldDB" id="A0A4V3XDI6"/>
<evidence type="ECO:0000259" key="1">
    <source>
        <dbReference type="Pfam" id="PF09820"/>
    </source>
</evidence>
<dbReference type="EMBL" id="SGPK01000051">
    <property type="protein sequence ID" value="THH09843.1"/>
    <property type="molecule type" value="Genomic_DNA"/>
</dbReference>
<proteinExistence type="predicted"/>
<keyword evidence="3" id="KW-1185">Reference proteome</keyword>
<comment type="caution">
    <text evidence="2">The sequence shown here is derived from an EMBL/GenBank/DDBJ whole genome shotgun (WGS) entry which is preliminary data.</text>
</comment>
<evidence type="ECO:0000313" key="2">
    <source>
        <dbReference type="EMBL" id="THH09843.1"/>
    </source>
</evidence>